<dbReference type="InterPro" id="IPR001763">
    <property type="entry name" value="Rhodanese-like_dom"/>
</dbReference>
<accession>H3NHD3</accession>
<evidence type="ECO:0000256" key="1">
    <source>
        <dbReference type="ARBA" id="ARBA00022679"/>
    </source>
</evidence>
<feature type="domain" description="Rhodanese" evidence="5">
    <location>
        <begin position="277"/>
        <end position="337"/>
    </location>
</feature>
<feature type="chain" id="PRO_5038520545" description="Sulfurtransferase" evidence="4">
    <location>
        <begin position="26"/>
        <end position="361"/>
    </location>
</feature>
<dbReference type="Gene3D" id="3.40.250.10">
    <property type="entry name" value="Rhodanese-like domain"/>
    <property type="match status" value="2"/>
</dbReference>
<keyword evidence="4" id="KW-0732">Signal</keyword>
<evidence type="ECO:0000259" key="5">
    <source>
        <dbReference type="PROSITE" id="PS50206"/>
    </source>
</evidence>
<dbReference type="InterPro" id="IPR001307">
    <property type="entry name" value="Thiosulphate_STrfase_CS"/>
</dbReference>
<dbReference type="HOGENOM" id="CLU_031618_2_1_9"/>
<keyword evidence="7" id="KW-1185">Reference proteome</keyword>
<evidence type="ECO:0000313" key="7">
    <source>
        <dbReference type="Proteomes" id="UP000006190"/>
    </source>
</evidence>
<dbReference type="STRING" id="883113.HMPREF9708_00272"/>
<evidence type="ECO:0000256" key="3">
    <source>
        <dbReference type="RuleBase" id="RU000507"/>
    </source>
</evidence>
<evidence type="ECO:0000256" key="2">
    <source>
        <dbReference type="ARBA" id="ARBA00022737"/>
    </source>
</evidence>
<dbReference type="CDD" id="cd01448">
    <property type="entry name" value="TST_Repeat_1"/>
    <property type="match status" value="1"/>
</dbReference>
<dbReference type="PROSITE" id="PS00683">
    <property type="entry name" value="RHODANESE_2"/>
    <property type="match status" value="1"/>
</dbReference>
<dbReference type="EMBL" id="AGEG01000002">
    <property type="protein sequence ID" value="EHR38188.1"/>
    <property type="molecule type" value="Genomic_DNA"/>
</dbReference>
<dbReference type="AlphaFoldDB" id="H3NHD3"/>
<dbReference type="SUPFAM" id="SSF52821">
    <property type="entry name" value="Rhodanese/Cell cycle control phosphatase"/>
    <property type="match status" value="2"/>
</dbReference>
<dbReference type="SMART" id="SM00450">
    <property type="entry name" value="RHOD"/>
    <property type="match status" value="2"/>
</dbReference>
<dbReference type="RefSeq" id="WP_006308164.1">
    <property type="nucleotide sequence ID" value="NZ_JH601133.1"/>
</dbReference>
<keyword evidence="1 3" id="KW-0808">Transferase</keyword>
<protein>
    <recommendedName>
        <fullName evidence="3">Sulfurtransferase</fullName>
    </recommendedName>
</protein>
<keyword evidence="2" id="KW-0677">Repeat</keyword>
<organism evidence="6 7">
    <name type="scientific">Facklamia languida CCUG 37842</name>
    <dbReference type="NCBI Taxonomy" id="883113"/>
    <lineage>
        <taxon>Bacteria</taxon>
        <taxon>Bacillati</taxon>
        <taxon>Bacillota</taxon>
        <taxon>Bacilli</taxon>
        <taxon>Lactobacillales</taxon>
        <taxon>Aerococcaceae</taxon>
        <taxon>Facklamia</taxon>
    </lineage>
</organism>
<evidence type="ECO:0000256" key="4">
    <source>
        <dbReference type="SAM" id="SignalP"/>
    </source>
</evidence>
<proteinExistence type="predicted"/>
<name>H3NHD3_9LACT</name>
<feature type="signal peptide" evidence="4">
    <location>
        <begin position="1"/>
        <end position="25"/>
    </location>
</feature>
<dbReference type="InterPro" id="IPR036873">
    <property type="entry name" value="Rhodanese-like_dom_sf"/>
</dbReference>
<dbReference type="GO" id="GO:0004792">
    <property type="term" value="F:thiosulfate-cyanide sulfurtransferase activity"/>
    <property type="evidence" value="ECO:0007669"/>
    <property type="project" value="InterPro"/>
</dbReference>
<reference evidence="6 7" key="1">
    <citation type="submission" date="2012-01" db="EMBL/GenBank/DDBJ databases">
        <title>The Genome Sequence of Facklamia languida CCUG 37842.</title>
        <authorList>
            <consortium name="The Broad Institute Genome Sequencing Platform"/>
            <person name="Earl A."/>
            <person name="Ward D."/>
            <person name="Feldgarden M."/>
            <person name="Gevers D."/>
            <person name="Huys G."/>
            <person name="Young S.K."/>
            <person name="Zeng Q."/>
            <person name="Gargeya S."/>
            <person name="Fitzgerald M."/>
            <person name="Haas B."/>
            <person name="Abouelleil A."/>
            <person name="Alvarado L."/>
            <person name="Arachchi H.M."/>
            <person name="Berlin A."/>
            <person name="Chapman S.B."/>
            <person name="Gearin G."/>
            <person name="Goldberg J."/>
            <person name="Griggs A."/>
            <person name="Gujja S."/>
            <person name="Hansen M."/>
            <person name="Heiman D."/>
            <person name="Howarth C."/>
            <person name="Larimer J."/>
            <person name="Lui A."/>
            <person name="MacDonald P.J.P."/>
            <person name="McCowen C."/>
            <person name="Montmayeur A."/>
            <person name="Murphy C."/>
            <person name="Neiman D."/>
            <person name="Pearson M."/>
            <person name="Priest M."/>
            <person name="Roberts A."/>
            <person name="Saif S."/>
            <person name="Shea T."/>
            <person name="Sisk P."/>
            <person name="Stolte C."/>
            <person name="Sykes S."/>
            <person name="Wortman J."/>
            <person name="Nusbaum C."/>
            <person name="Birren B."/>
        </authorList>
    </citation>
    <scope>NUCLEOTIDE SEQUENCE [LARGE SCALE GENOMIC DNA]</scope>
    <source>
        <strain evidence="6 7">CCUG 37842</strain>
    </source>
</reference>
<gene>
    <name evidence="6" type="ORF">HMPREF9708_00272</name>
</gene>
<dbReference type="PATRIC" id="fig|883113.3.peg.276"/>
<dbReference type="eggNOG" id="COG2897">
    <property type="taxonomic scope" value="Bacteria"/>
</dbReference>
<dbReference type="PROSITE" id="PS00380">
    <property type="entry name" value="RHODANESE_1"/>
    <property type="match status" value="1"/>
</dbReference>
<evidence type="ECO:0000313" key="6">
    <source>
        <dbReference type="EMBL" id="EHR38188.1"/>
    </source>
</evidence>
<sequence>MKRFFSGLMACLVILALGNPMSSLHGQEEAEEIPAVTQEAAEEKYPVVAERQVYHDPQSIKEIMDHPEGEDRYVLAEVTWGEADASPDYLKKHLPGAIHINTDSIEEGPVWNLRSPEELAKAFASYGIDTDTTLLLYGPDAGVDRVAYAALYMGVKKVKILDGGLAAWEAAGFDLEEGEEQAQVIEDFGTTEPLHPEYLLSLDQVQEELKDNADFCLVSLRSENEWLGLESGYSYIPKAGEPKGAVWGRPGLRGSKESNISDMEDFKNPDGTNRSFDEIAAMWEEEGFSVEDDLSFYCGTGWRSCLPWLMMYERGLEATMFDGGWNEWQMNDDLEVQIGDPQSGEVEYKTVKELSTGKETK</sequence>
<dbReference type="PROSITE" id="PS50206">
    <property type="entry name" value="RHODANESE_3"/>
    <property type="match status" value="2"/>
</dbReference>
<dbReference type="PANTHER" id="PTHR11364:SF27">
    <property type="entry name" value="SULFURTRANSFERASE"/>
    <property type="match status" value="1"/>
</dbReference>
<feature type="domain" description="Rhodanese" evidence="5">
    <location>
        <begin position="69"/>
        <end position="177"/>
    </location>
</feature>
<dbReference type="InterPro" id="IPR045078">
    <property type="entry name" value="TST/MPST-like"/>
</dbReference>
<dbReference type="PANTHER" id="PTHR11364">
    <property type="entry name" value="THIOSULFATE SULFERTANSFERASE"/>
    <property type="match status" value="1"/>
</dbReference>
<comment type="caution">
    <text evidence="6">The sequence shown here is derived from an EMBL/GenBank/DDBJ whole genome shotgun (WGS) entry which is preliminary data.</text>
</comment>
<dbReference type="Proteomes" id="UP000006190">
    <property type="component" value="Unassembled WGS sequence"/>
</dbReference>
<dbReference type="Pfam" id="PF00581">
    <property type="entry name" value="Rhodanese"/>
    <property type="match status" value="2"/>
</dbReference>